<dbReference type="Proteomes" id="UP000318509">
    <property type="component" value="Unassembled WGS sequence"/>
</dbReference>
<dbReference type="Gene3D" id="1.20.120.450">
    <property type="entry name" value="dinb family like domain"/>
    <property type="match status" value="1"/>
</dbReference>
<gene>
    <name evidence="2" type="ORF">E6H00_09395</name>
</gene>
<protein>
    <submittedName>
        <fullName evidence="2">DinB family protein</fullName>
    </submittedName>
</protein>
<dbReference type="AlphaFoldDB" id="A0A537K224"/>
<evidence type="ECO:0000313" key="3">
    <source>
        <dbReference type="Proteomes" id="UP000318509"/>
    </source>
</evidence>
<dbReference type="EMBL" id="VBAK01000121">
    <property type="protein sequence ID" value="TMI89556.1"/>
    <property type="molecule type" value="Genomic_DNA"/>
</dbReference>
<evidence type="ECO:0000313" key="2">
    <source>
        <dbReference type="EMBL" id="TMI89556.1"/>
    </source>
</evidence>
<accession>A0A537K224</accession>
<dbReference type="InterPro" id="IPR034660">
    <property type="entry name" value="DinB/YfiT-like"/>
</dbReference>
<dbReference type="InterPro" id="IPR024775">
    <property type="entry name" value="DinB-like"/>
</dbReference>
<feature type="domain" description="DinB-like" evidence="1">
    <location>
        <begin position="11"/>
        <end position="137"/>
    </location>
</feature>
<comment type="caution">
    <text evidence="2">The sequence shown here is derived from an EMBL/GenBank/DDBJ whole genome shotgun (WGS) entry which is preliminary data.</text>
</comment>
<name>A0A537K224_9BACT</name>
<evidence type="ECO:0000259" key="1">
    <source>
        <dbReference type="Pfam" id="PF12867"/>
    </source>
</evidence>
<reference evidence="2 3" key="1">
    <citation type="journal article" date="2019" name="Nat. Microbiol.">
        <title>Mediterranean grassland soil C-N compound turnover is dependent on rainfall and depth, and is mediated by genomically divergent microorganisms.</title>
        <authorList>
            <person name="Diamond S."/>
            <person name="Andeer P.F."/>
            <person name="Li Z."/>
            <person name="Crits-Christoph A."/>
            <person name="Burstein D."/>
            <person name="Anantharaman K."/>
            <person name="Lane K.R."/>
            <person name="Thomas B.C."/>
            <person name="Pan C."/>
            <person name="Northen T.R."/>
            <person name="Banfield J.F."/>
        </authorList>
    </citation>
    <scope>NUCLEOTIDE SEQUENCE [LARGE SCALE GENOMIC DNA]</scope>
    <source>
        <strain evidence="2">NP_3</strain>
    </source>
</reference>
<dbReference type="Pfam" id="PF12867">
    <property type="entry name" value="DinB_2"/>
    <property type="match status" value="1"/>
</dbReference>
<sequence>MGIREAVQPAFQLCWGTIRKNVDLMPDAGLNFKPEGLETRSFREVALHTANTCVVFGENIGKTAWERIAAFPPESHVSKAQVLAALAQAGDRFASGLSRLTDDEAGRVVRTPWGAEMPQGQLIAGHVPHMMYHNGQMTIYLRMRGIKPFFLAR</sequence>
<proteinExistence type="predicted"/>
<dbReference type="SUPFAM" id="SSF109854">
    <property type="entry name" value="DinB/YfiT-like putative metalloenzymes"/>
    <property type="match status" value="1"/>
</dbReference>
<organism evidence="2 3">
    <name type="scientific">Candidatus Segetimicrobium genomatis</name>
    <dbReference type="NCBI Taxonomy" id="2569760"/>
    <lineage>
        <taxon>Bacteria</taxon>
        <taxon>Bacillati</taxon>
        <taxon>Candidatus Sysuimicrobiota</taxon>
        <taxon>Candidatus Sysuimicrobiia</taxon>
        <taxon>Candidatus Sysuimicrobiales</taxon>
        <taxon>Candidatus Segetimicrobiaceae</taxon>
        <taxon>Candidatus Segetimicrobium</taxon>
    </lineage>
</organism>